<dbReference type="OrthoDB" id="1164785at2"/>
<dbReference type="EMBL" id="CP002691">
    <property type="protein sequence ID" value="AEE49585.1"/>
    <property type="molecule type" value="Genomic_DNA"/>
</dbReference>
<dbReference type="eggNOG" id="COG4995">
    <property type="taxonomic scope" value="Bacteria"/>
</dbReference>
<dbReference type="STRING" id="760192.Halhy_1696"/>
<reference evidence="1 2" key="1">
    <citation type="journal article" date="2011" name="Stand. Genomic Sci.">
        <title>Complete genome sequence of Haliscomenobacter hydrossis type strain (O).</title>
        <authorList>
            <consortium name="US DOE Joint Genome Institute (JGI-PGF)"/>
            <person name="Daligault H."/>
            <person name="Lapidus A."/>
            <person name="Zeytun A."/>
            <person name="Nolan M."/>
            <person name="Lucas S."/>
            <person name="Del Rio T.G."/>
            <person name="Tice H."/>
            <person name="Cheng J.F."/>
            <person name="Tapia R."/>
            <person name="Han C."/>
            <person name="Goodwin L."/>
            <person name="Pitluck S."/>
            <person name="Liolios K."/>
            <person name="Pagani I."/>
            <person name="Ivanova N."/>
            <person name="Huntemann M."/>
            <person name="Mavromatis K."/>
            <person name="Mikhailova N."/>
            <person name="Pati A."/>
            <person name="Chen A."/>
            <person name="Palaniappan K."/>
            <person name="Land M."/>
            <person name="Hauser L."/>
            <person name="Brambilla E.M."/>
            <person name="Rohde M."/>
            <person name="Verbarg S."/>
            <person name="Goker M."/>
            <person name="Bristow J."/>
            <person name="Eisen J.A."/>
            <person name="Markowitz V."/>
            <person name="Hugenholtz P."/>
            <person name="Kyrpides N.C."/>
            <person name="Klenk H.P."/>
            <person name="Woyke T."/>
        </authorList>
    </citation>
    <scope>NUCLEOTIDE SEQUENCE [LARGE SCALE GENOMIC DNA]</scope>
    <source>
        <strain evidence="2">ATCC 27775 / DSM 1100 / LMG 10767 / O</strain>
    </source>
</reference>
<dbReference type="HOGENOM" id="CLU_445409_0_0_10"/>
<protein>
    <submittedName>
        <fullName evidence="1">Uncharacterized protein</fullName>
    </submittedName>
</protein>
<proteinExistence type="predicted"/>
<organism evidence="1 2">
    <name type="scientific">Haliscomenobacter hydrossis (strain ATCC 27775 / DSM 1100 / LMG 10767 / O)</name>
    <dbReference type="NCBI Taxonomy" id="760192"/>
    <lineage>
        <taxon>Bacteria</taxon>
        <taxon>Pseudomonadati</taxon>
        <taxon>Bacteroidota</taxon>
        <taxon>Saprospiria</taxon>
        <taxon>Saprospirales</taxon>
        <taxon>Haliscomenobacteraceae</taxon>
        <taxon>Haliscomenobacter</taxon>
    </lineage>
</organism>
<dbReference type="AlphaFoldDB" id="F4L1S6"/>
<dbReference type="RefSeq" id="WP_013764139.1">
    <property type="nucleotide sequence ID" value="NC_015510.1"/>
</dbReference>
<evidence type="ECO:0000313" key="2">
    <source>
        <dbReference type="Proteomes" id="UP000008461"/>
    </source>
</evidence>
<sequence>MPTLLLNFANNEQNHLASLRNEDDAIYAHLIERIKTKAFILVKDQYATTTKIISNINSYRDDLVLFWFSGHAGRDKLVFEDEEARSEGIAQILGQCRDLILVGLNGCSTKNQVQALLEKGIAIVIATSAPVNDDKAAKFGDYFFKELSQHRSIREAFNTAIANVNIHQAVEGEIIHFRDTLEINEPEKSQWILYHNEKGKNLLDSWRLPSTVQTNHSDANKLILRALEIIGKNANIALTDNVEQRNLALTKLPFMVSEPIRRLLAPNDNNGSEQQFYDLPSPQRYDMLLFAYQSILSFLCYVLMGQLWKNKDKLTKNETLSFEVDFLDWLSGDYQRNKQQLLLNIFERLANLSIATDVPFFIPELEKSVERLKDPKVKVHFLFFNDQFINGSTLSPETKTFCCHELELRFASILILFRNLIGYSLVSIKEIGVLNYMHDVQPIYDHKIVRVQISNTGIDDVNQKIPNFLKTAAVLLTDENDKNFERCLFLSPFLIDKNAYIISPKANLMAFDHYDRQTKAFYYRDAGKKNDEFLCLEVPVNMTSAEDYFDPFEDDEKDIASNHRSSSDYYSLIFEQFSAFSKDMFGKKLDEL</sequence>
<reference key="2">
    <citation type="submission" date="2011-04" db="EMBL/GenBank/DDBJ databases">
        <title>Complete sequence of chromosome of Haliscomenobacter hydrossis DSM 1100.</title>
        <authorList>
            <consortium name="US DOE Joint Genome Institute (JGI-PGF)"/>
            <person name="Lucas S."/>
            <person name="Han J."/>
            <person name="Lapidus A."/>
            <person name="Bruce D."/>
            <person name="Goodwin L."/>
            <person name="Pitluck S."/>
            <person name="Peters L."/>
            <person name="Kyrpides N."/>
            <person name="Mavromatis K."/>
            <person name="Ivanova N."/>
            <person name="Ovchinnikova G."/>
            <person name="Pagani I."/>
            <person name="Daligault H."/>
            <person name="Detter J.C."/>
            <person name="Han C."/>
            <person name="Land M."/>
            <person name="Hauser L."/>
            <person name="Markowitz V."/>
            <person name="Cheng J.-F."/>
            <person name="Hugenholtz P."/>
            <person name="Woyke T."/>
            <person name="Wu D."/>
            <person name="Verbarg S."/>
            <person name="Frueling A."/>
            <person name="Brambilla E."/>
            <person name="Klenk H.-P."/>
            <person name="Eisen J.A."/>
        </authorList>
    </citation>
    <scope>NUCLEOTIDE SEQUENCE</scope>
    <source>
        <strain>DSM 1100</strain>
    </source>
</reference>
<evidence type="ECO:0000313" key="1">
    <source>
        <dbReference type="EMBL" id="AEE49585.1"/>
    </source>
</evidence>
<dbReference type="KEGG" id="hhy:Halhy_1696"/>
<accession>F4L1S6</accession>
<gene>
    <name evidence="1" type="ordered locus">Halhy_1696</name>
</gene>
<name>F4L1S6_HALH1</name>
<keyword evidence="2" id="KW-1185">Reference proteome</keyword>
<dbReference type="Proteomes" id="UP000008461">
    <property type="component" value="Chromosome"/>
</dbReference>